<proteinExistence type="predicted"/>
<organism evidence="5 6">
    <name type="scientific">Alistipes indistinctus YIT 12060</name>
    <dbReference type="NCBI Taxonomy" id="742725"/>
    <lineage>
        <taxon>Bacteria</taxon>
        <taxon>Pseudomonadati</taxon>
        <taxon>Bacteroidota</taxon>
        <taxon>Bacteroidia</taxon>
        <taxon>Bacteroidales</taxon>
        <taxon>Rikenellaceae</taxon>
        <taxon>Alistipes</taxon>
    </lineage>
</organism>
<evidence type="ECO:0000313" key="6">
    <source>
        <dbReference type="Proteomes" id="UP000006008"/>
    </source>
</evidence>
<dbReference type="AlphaFoldDB" id="G5H6T1"/>
<name>G5H6T1_9BACT</name>
<dbReference type="InterPro" id="IPR003313">
    <property type="entry name" value="AraC-bd"/>
</dbReference>
<dbReference type="Gene3D" id="1.10.10.60">
    <property type="entry name" value="Homeodomain-like"/>
    <property type="match status" value="1"/>
</dbReference>
<dbReference type="RefSeq" id="WP_009133447.1">
    <property type="nucleotide sequence ID" value="NZ_JH370371.1"/>
</dbReference>
<keyword evidence="1" id="KW-0805">Transcription regulation</keyword>
<dbReference type="PROSITE" id="PS01124">
    <property type="entry name" value="HTH_ARAC_FAMILY_2"/>
    <property type="match status" value="1"/>
</dbReference>
<sequence>MDSIPLRKFYTKKYGNELLVDVIGLEEIREGVRRSPVHRFNFYSIILITAGDGEVAINDCSCHLGTNHIICAIPGEVWHWHSHANLNGYFLLFEEKFLLSFFNDRAFLRNFRYLQAERSSPFLKLPNELFNRVKRLLAEMKTEINDQSEQDHHILRAMLYETLMLLNRACPAGESDNRKDNIKIVRYIDPFVRMVDAECTFHRNTQYYADKLCISSNYLNKIVHGILGSSAKSFILTKVIHEAERLLDYTTLSEAEIANRLHFDNSSYFIRLFRKHTGSTPGQYRKRVKP</sequence>
<keyword evidence="6" id="KW-1185">Reference proteome</keyword>
<dbReference type="InterPro" id="IPR020449">
    <property type="entry name" value="Tscrpt_reg_AraC-type_HTH"/>
</dbReference>
<dbReference type="InterPro" id="IPR009057">
    <property type="entry name" value="Homeodomain-like_sf"/>
</dbReference>
<dbReference type="SUPFAM" id="SSF46689">
    <property type="entry name" value="Homeodomain-like"/>
    <property type="match status" value="1"/>
</dbReference>
<dbReference type="PANTHER" id="PTHR43280">
    <property type="entry name" value="ARAC-FAMILY TRANSCRIPTIONAL REGULATOR"/>
    <property type="match status" value="1"/>
</dbReference>
<dbReference type="Pfam" id="PF02311">
    <property type="entry name" value="AraC_binding"/>
    <property type="match status" value="1"/>
</dbReference>
<keyword evidence="2" id="KW-0238">DNA-binding</keyword>
<dbReference type="SUPFAM" id="SSF51215">
    <property type="entry name" value="Regulatory protein AraC"/>
    <property type="match status" value="1"/>
</dbReference>
<evidence type="ECO:0000256" key="2">
    <source>
        <dbReference type="ARBA" id="ARBA00023125"/>
    </source>
</evidence>
<dbReference type="InterPro" id="IPR037923">
    <property type="entry name" value="HTH-like"/>
</dbReference>
<evidence type="ECO:0000259" key="4">
    <source>
        <dbReference type="PROSITE" id="PS01124"/>
    </source>
</evidence>
<dbReference type="STRING" id="742725.HMPREF9450_00641"/>
<dbReference type="Gene3D" id="2.60.120.10">
    <property type="entry name" value="Jelly Rolls"/>
    <property type="match status" value="1"/>
</dbReference>
<dbReference type="InterPro" id="IPR014710">
    <property type="entry name" value="RmlC-like_jellyroll"/>
</dbReference>
<protein>
    <recommendedName>
        <fullName evidence="4">HTH araC/xylS-type domain-containing protein</fullName>
    </recommendedName>
</protein>
<evidence type="ECO:0000313" key="5">
    <source>
        <dbReference type="EMBL" id="EHB92928.1"/>
    </source>
</evidence>
<dbReference type="GO" id="GO:0043565">
    <property type="term" value="F:sequence-specific DNA binding"/>
    <property type="evidence" value="ECO:0007669"/>
    <property type="project" value="InterPro"/>
</dbReference>
<dbReference type="eggNOG" id="COG2207">
    <property type="taxonomic scope" value="Bacteria"/>
</dbReference>
<dbReference type="Pfam" id="PF12833">
    <property type="entry name" value="HTH_18"/>
    <property type="match status" value="1"/>
</dbReference>
<dbReference type="SMART" id="SM00342">
    <property type="entry name" value="HTH_ARAC"/>
    <property type="match status" value="1"/>
</dbReference>
<evidence type="ECO:0000256" key="3">
    <source>
        <dbReference type="ARBA" id="ARBA00023163"/>
    </source>
</evidence>
<dbReference type="PRINTS" id="PR00032">
    <property type="entry name" value="HTHARAC"/>
</dbReference>
<dbReference type="PATRIC" id="fig|742725.3.peg.696"/>
<feature type="domain" description="HTH araC/xylS-type" evidence="4">
    <location>
        <begin position="189"/>
        <end position="287"/>
    </location>
</feature>
<dbReference type="EMBL" id="ADLD01000008">
    <property type="protein sequence ID" value="EHB92928.1"/>
    <property type="molecule type" value="Genomic_DNA"/>
</dbReference>
<comment type="caution">
    <text evidence="5">The sequence shown here is derived from an EMBL/GenBank/DDBJ whole genome shotgun (WGS) entry which is preliminary data.</text>
</comment>
<reference evidence="5 6" key="1">
    <citation type="submission" date="2011-08" db="EMBL/GenBank/DDBJ databases">
        <title>The Genome Sequence of Alistipes indistinctus YIT 12060.</title>
        <authorList>
            <consortium name="The Broad Institute Genome Sequencing Platform"/>
            <person name="Earl A."/>
            <person name="Ward D."/>
            <person name="Feldgarden M."/>
            <person name="Gevers D."/>
            <person name="Morotomi M."/>
            <person name="Young S.K."/>
            <person name="Zeng Q."/>
            <person name="Gargeya S."/>
            <person name="Fitzgerald M."/>
            <person name="Haas B."/>
            <person name="Abouelleil A."/>
            <person name="Alvarado L."/>
            <person name="Arachchi H.M."/>
            <person name="Berlin A."/>
            <person name="Brown A."/>
            <person name="Chapman S.B."/>
            <person name="Chen Z."/>
            <person name="Dunbar C."/>
            <person name="Freedman E."/>
            <person name="Gearin G."/>
            <person name="Gellesch M."/>
            <person name="Goldberg J."/>
            <person name="Griggs A."/>
            <person name="Gujja S."/>
            <person name="Heiman D."/>
            <person name="Howarth C."/>
            <person name="Larson L."/>
            <person name="Lui A."/>
            <person name="MacDonald P.J.P."/>
            <person name="Montmayeur A."/>
            <person name="Murphy C."/>
            <person name="Neiman D."/>
            <person name="Pearson M."/>
            <person name="Priest M."/>
            <person name="Roberts A."/>
            <person name="Saif S."/>
            <person name="Shea T."/>
            <person name="Shenoy N."/>
            <person name="Sisk P."/>
            <person name="Stolte C."/>
            <person name="Sykes S."/>
            <person name="Wortman J."/>
            <person name="Nusbaum C."/>
            <person name="Birren B."/>
        </authorList>
    </citation>
    <scope>NUCLEOTIDE SEQUENCE [LARGE SCALE GENOMIC DNA]</scope>
    <source>
        <strain evidence="5 6">YIT 12060</strain>
    </source>
</reference>
<dbReference type="InterPro" id="IPR018060">
    <property type="entry name" value="HTH_AraC"/>
</dbReference>
<accession>G5H6T1</accession>
<dbReference type="Proteomes" id="UP000006008">
    <property type="component" value="Unassembled WGS sequence"/>
</dbReference>
<keyword evidence="3" id="KW-0804">Transcription</keyword>
<dbReference type="GO" id="GO:0003700">
    <property type="term" value="F:DNA-binding transcription factor activity"/>
    <property type="evidence" value="ECO:0007669"/>
    <property type="project" value="InterPro"/>
</dbReference>
<evidence type="ECO:0000256" key="1">
    <source>
        <dbReference type="ARBA" id="ARBA00023015"/>
    </source>
</evidence>
<gene>
    <name evidence="5" type="ORF">HMPREF9450_00641</name>
</gene>
<dbReference type="PANTHER" id="PTHR43280:SF32">
    <property type="entry name" value="TRANSCRIPTIONAL REGULATORY PROTEIN"/>
    <property type="match status" value="1"/>
</dbReference>
<dbReference type="HOGENOM" id="CLU_000445_88_2_10"/>